<gene>
    <name evidence="1" type="ORF">CEXT_640741</name>
</gene>
<evidence type="ECO:0000313" key="1">
    <source>
        <dbReference type="EMBL" id="GIX76202.1"/>
    </source>
</evidence>
<keyword evidence="2" id="KW-1185">Reference proteome</keyword>
<dbReference type="Proteomes" id="UP001054945">
    <property type="component" value="Unassembled WGS sequence"/>
</dbReference>
<sequence>MTESFERLMSIVPQTNGFCLCLMRNRKSAGKSPMLGNCNRNCAPKIDKDCEGIIFGFLGGDRKMGRGGMVGGRFEVKWDREIVFKTTQFRGNDLRFSCRERVLLCKEGNNGRRFGLDGIYFVG</sequence>
<comment type="caution">
    <text evidence="1">The sequence shown here is derived from an EMBL/GenBank/DDBJ whole genome shotgun (WGS) entry which is preliminary data.</text>
</comment>
<protein>
    <submittedName>
        <fullName evidence="1">Uncharacterized protein</fullName>
    </submittedName>
</protein>
<name>A0AAV4MUS8_CAEEX</name>
<dbReference type="EMBL" id="BPLR01002655">
    <property type="protein sequence ID" value="GIX76202.1"/>
    <property type="molecule type" value="Genomic_DNA"/>
</dbReference>
<accession>A0AAV4MUS8</accession>
<organism evidence="1 2">
    <name type="scientific">Caerostris extrusa</name>
    <name type="common">Bark spider</name>
    <name type="synonym">Caerostris bankana</name>
    <dbReference type="NCBI Taxonomy" id="172846"/>
    <lineage>
        <taxon>Eukaryota</taxon>
        <taxon>Metazoa</taxon>
        <taxon>Ecdysozoa</taxon>
        <taxon>Arthropoda</taxon>
        <taxon>Chelicerata</taxon>
        <taxon>Arachnida</taxon>
        <taxon>Araneae</taxon>
        <taxon>Araneomorphae</taxon>
        <taxon>Entelegynae</taxon>
        <taxon>Araneoidea</taxon>
        <taxon>Araneidae</taxon>
        <taxon>Caerostris</taxon>
    </lineage>
</organism>
<reference evidence="1 2" key="1">
    <citation type="submission" date="2021-06" db="EMBL/GenBank/DDBJ databases">
        <title>Caerostris extrusa draft genome.</title>
        <authorList>
            <person name="Kono N."/>
            <person name="Arakawa K."/>
        </authorList>
    </citation>
    <scope>NUCLEOTIDE SEQUENCE [LARGE SCALE GENOMIC DNA]</scope>
</reference>
<dbReference type="AlphaFoldDB" id="A0AAV4MUS8"/>
<evidence type="ECO:0000313" key="2">
    <source>
        <dbReference type="Proteomes" id="UP001054945"/>
    </source>
</evidence>
<proteinExistence type="predicted"/>